<keyword evidence="2" id="KW-0472">Membrane</keyword>
<dbReference type="AlphaFoldDB" id="A0AAV5E9S9"/>
<feature type="compositionally biased region" description="Low complexity" evidence="1">
    <location>
        <begin position="1"/>
        <end position="27"/>
    </location>
</feature>
<keyword evidence="2" id="KW-0812">Transmembrane</keyword>
<evidence type="ECO:0000313" key="3">
    <source>
        <dbReference type="EMBL" id="GJN19301.1"/>
    </source>
</evidence>
<feature type="transmembrane region" description="Helical" evidence="2">
    <location>
        <begin position="402"/>
        <end position="421"/>
    </location>
</feature>
<feature type="transmembrane region" description="Helical" evidence="2">
    <location>
        <begin position="433"/>
        <end position="451"/>
    </location>
</feature>
<feature type="transmembrane region" description="Helical" evidence="2">
    <location>
        <begin position="463"/>
        <end position="489"/>
    </location>
</feature>
<feature type="region of interest" description="Disordered" evidence="1">
    <location>
        <begin position="1"/>
        <end position="63"/>
    </location>
</feature>
<sequence length="497" mass="53605">MVAAAAAAASNHAANGATAAKHAAKGAGRPQPRRDLPVHGERPHAPSRCSTSPRPLWPTTPPGLRVTLVTTPGNAPFARPEPAPTLGGLYSQATLSPALRRDLRRPVPDLPMCSLVVVYGDLSSTPPRVEKSVVQGGTRTADPTGRGDDDDDASVVAAPELKIDVPSCTSSTDMANDLSVVETEKDKDDAGEAPDRQRRMRQRILATSGSGSTPTPWQFRHLFRRLSNTGSAVQDRLARFIVTSVIHEIRPDGHQSTSTKRQRLHELAKKNIPLKSVLLVALFPYEPSYSSNTWFMLSLQACILALVTDIISAVTLINLTATVPVCWHSFLACFSGASMTLVPYFLLVSMDKLSAYVILAVPLPAMVVALVNRRGLRRLVARLLCAATTEVDAADRKKEQRLTSIVIAAVLFTLVMQLHSQKAAGIAGDGLDHRYVVLRMLLYLAAFLWSLNRMLFFHEESLAAGGAAGACALLWLMVQAIRTIVVVLASPRSSITD</sequence>
<reference evidence="3" key="2">
    <citation type="submission" date="2021-12" db="EMBL/GenBank/DDBJ databases">
        <title>Resequencing data analysis of finger millet.</title>
        <authorList>
            <person name="Hatakeyama M."/>
            <person name="Aluri S."/>
            <person name="Balachadran M.T."/>
            <person name="Sivarajan S.R."/>
            <person name="Poveda L."/>
            <person name="Shimizu-Inatsugi R."/>
            <person name="Schlapbach R."/>
            <person name="Sreeman S.M."/>
            <person name="Shimizu K.K."/>
        </authorList>
    </citation>
    <scope>NUCLEOTIDE SEQUENCE</scope>
</reference>
<comment type="caution">
    <text evidence="3">The sequence shown here is derived from an EMBL/GenBank/DDBJ whole genome shotgun (WGS) entry which is preliminary data.</text>
</comment>
<gene>
    <name evidence="3" type="primary">gb06562</name>
    <name evidence="3" type="ORF">PR202_gb06562</name>
</gene>
<evidence type="ECO:0000256" key="2">
    <source>
        <dbReference type="SAM" id="Phobius"/>
    </source>
</evidence>
<evidence type="ECO:0000313" key="4">
    <source>
        <dbReference type="Proteomes" id="UP001054889"/>
    </source>
</evidence>
<name>A0AAV5E9S9_ELECO</name>
<reference evidence="3" key="1">
    <citation type="journal article" date="2018" name="DNA Res.">
        <title>Multiple hybrid de novo genome assembly of finger millet, an orphan allotetraploid crop.</title>
        <authorList>
            <person name="Hatakeyama M."/>
            <person name="Aluri S."/>
            <person name="Balachadran M.T."/>
            <person name="Sivarajan S.R."/>
            <person name="Patrignani A."/>
            <person name="Gruter S."/>
            <person name="Poveda L."/>
            <person name="Shimizu-Inatsugi R."/>
            <person name="Baeten J."/>
            <person name="Francoijs K.J."/>
            <person name="Nataraja K.N."/>
            <person name="Reddy Y.A.N."/>
            <person name="Phadnis S."/>
            <person name="Ravikumar R.L."/>
            <person name="Schlapbach R."/>
            <person name="Sreeman S.M."/>
            <person name="Shimizu K.K."/>
        </authorList>
    </citation>
    <scope>NUCLEOTIDE SEQUENCE</scope>
</reference>
<dbReference type="EMBL" id="BQKI01000074">
    <property type="protein sequence ID" value="GJN19301.1"/>
    <property type="molecule type" value="Genomic_DNA"/>
</dbReference>
<organism evidence="3 4">
    <name type="scientific">Eleusine coracana subsp. coracana</name>
    <dbReference type="NCBI Taxonomy" id="191504"/>
    <lineage>
        <taxon>Eukaryota</taxon>
        <taxon>Viridiplantae</taxon>
        <taxon>Streptophyta</taxon>
        <taxon>Embryophyta</taxon>
        <taxon>Tracheophyta</taxon>
        <taxon>Spermatophyta</taxon>
        <taxon>Magnoliopsida</taxon>
        <taxon>Liliopsida</taxon>
        <taxon>Poales</taxon>
        <taxon>Poaceae</taxon>
        <taxon>PACMAD clade</taxon>
        <taxon>Chloridoideae</taxon>
        <taxon>Cynodonteae</taxon>
        <taxon>Eleusininae</taxon>
        <taxon>Eleusine</taxon>
    </lineage>
</organism>
<feature type="transmembrane region" description="Helical" evidence="2">
    <location>
        <begin position="353"/>
        <end position="372"/>
    </location>
</feature>
<evidence type="ECO:0000256" key="1">
    <source>
        <dbReference type="SAM" id="MobiDB-lite"/>
    </source>
</evidence>
<feature type="transmembrane region" description="Helical" evidence="2">
    <location>
        <begin position="294"/>
        <end position="317"/>
    </location>
</feature>
<keyword evidence="2" id="KW-1133">Transmembrane helix</keyword>
<accession>A0AAV5E9S9</accession>
<dbReference type="Proteomes" id="UP001054889">
    <property type="component" value="Unassembled WGS sequence"/>
</dbReference>
<keyword evidence="4" id="KW-1185">Reference proteome</keyword>
<proteinExistence type="predicted"/>
<feature type="transmembrane region" description="Helical" evidence="2">
    <location>
        <begin position="329"/>
        <end position="347"/>
    </location>
</feature>
<feature type="compositionally biased region" description="Basic and acidic residues" evidence="1">
    <location>
        <begin position="32"/>
        <end position="44"/>
    </location>
</feature>
<feature type="region of interest" description="Disordered" evidence="1">
    <location>
        <begin position="126"/>
        <end position="152"/>
    </location>
</feature>
<protein>
    <submittedName>
        <fullName evidence="3">Uncharacterized protein</fullName>
    </submittedName>
</protein>